<keyword evidence="12" id="KW-1185">Reference proteome</keyword>
<evidence type="ECO:0000256" key="3">
    <source>
        <dbReference type="ARBA" id="ARBA00022741"/>
    </source>
</evidence>
<feature type="region of interest" description="Disordered" evidence="8">
    <location>
        <begin position="481"/>
        <end position="611"/>
    </location>
</feature>
<keyword evidence="9" id="KW-0812">Transmembrane</keyword>
<feature type="binding site" evidence="6">
    <location>
        <position position="348"/>
    </location>
    <ligand>
        <name>ATP</name>
        <dbReference type="ChEBI" id="CHEBI:30616"/>
    </ligand>
</feature>
<keyword evidence="5 6" id="KW-0067">ATP-binding</keyword>
<reference evidence="11 12" key="1">
    <citation type="journal article" date="2015" name="Genome Biol. Evol.">
        <title>Phylogenomic analyses indicate that early fungi evolved digesting cell walls of algal ancestors of land plants.</title>
        <authorList>
            <person name="Chang Y."/>
            <person name="Wang S."/>
            <person name="Sekimoto S."/>
            <person name="Aerts A.L."/>
            <person name="Choi C."/>
            <person name="Clum A."/>
            <person name="LaButti K.M."/>
            <person name="Lindquist E.A."/>
            <person name="Yee Ngan C."/>
            <person name="Ohm R.A."/>
            <person name="Salamov A.A."/>
            <person name="Grigoriev I.V."/>
            <person name="Spatafora J.W."/>
            <person name="Berbee M.L."/>
        </authorList>
    </citation>
    <scope>NUCLEOTIDE SEQUENCE [LARGE SCALE GENOMIC DNA]</scope>
    <source>
        <strain evidence="11 12">JEL478</strain>
    </source>
</reference>
<organism evidence="11 12">
    <name type="scientific">Gonapodya prolifera (strain JEL478)</name>
    <name type="common">Monoblepharis prolifera</name>
    <dbReference type="NCBI Taxonomy" id="1344416"/>
    <lineage>
        <taxon>Eukaryota</taxon>
        <taxon>Fungi</taxon>
        <taxon>Fungi incertae sedis</taxon>
        <taxon>Chytridiomycota</taxon>
        <taxon>Chytridiomycota incertae sedis</taxon>
        <taxon>Monoblepharidomycetes</taxon>
        <taxon>Monoblepharidales</taxon>
        <taxon>Gonapodyaceae</taxon>
        <taxon>Gonapodya</taxon>
    </lineage>
</organism>
<evidence type="ECO:0000313" key="12">
    <source>
        <dbReference type="Proteomes" id="UP000070544"/>
    </source>
</evidence>
<evidence type="ECO:0000256" key="4">
    <source>
        <dbReference type="ARBA" id="ARBA00022777"/>
    </source>
</evidence>
<evidence type="ECO:0000256" key="2">
    <source>
        <dbReference type="ARBA" id="ARBA00022679"/>
    </source>
</evidence>
<dbReference type="InterPro" id="IPR000719">
    <property type="entry name" value="Prot_kinase_dom"/>
</dbReference>
<feature type="binding site" evidence="6 7">
    <location>
        <position position="265"/>
    </location>
    <ligand>
        <name>ATP</name>
        <dbReference type="ChEBI" id="CHEBI:30616"/>
    </ligand>
</feature>
<dbReference type="Pfam" id="PF00069">
    <property type="entry name" value="Pkinase"/>
    <property type="match status" value="2"/>
</dbReference>
<dbReference type="Gene3D" id="1.10.510.10">
    <property type="entry name" value="Transferase(Phosphotransferase) domain 1"/>
    <property type="match status" value="1"/>
</dbReference>
<dbReference type="PROSITE" id="PS50011">
    <property type="entry name" value="PROTEIN_KINASE_DOM"/>
    <property type="match status" value="1"/>
</dbReference>
<feature type="transmembrane region" description="Helical" evidence="9">
    <location>
        <begin position="110"/>
        <end position="138"/>
    </location>
</feature>
<evidence type="ECO:0000256" key="6">
    <source>
        <dbReference type="PIRSR" id="PIRSR630616-2"/>
    </source>
</evidence>
<keyword evidence="3 6" id="KW-0547">Nucleotide-binding</keyword>
<dbReference type="Gene3D" id="3.30.200.20">
    <property type="entry name" value="Phosphorylase Kinase, domain 1"/>
    <property type="match status" value="1"/>
</dbReference>
<evidence type="ECO:0000256" key="9">
    <source>
        <dbReference type="SAM" id="Phobius"/>
    </source>
</evidence>
<dbReference type="GO" id="GO:0004674">
    <property type="term" value="F:protein serine/threonine kinase activity"/>
    <property type="evidence" value="ECO:0007669"/>
    <property type="project" value="UniProtKB-KW"/>
</dbReference>
<dbReference type="PANTHER" id="PTHR24350">
    <property type="entry name" value="SERINE/THREONINE-PROTEIN KINASE IAL-RELATED"/>
    <property type="match status" value="1"/>
</dbReference>
<protein>
    <submittedName>
        <fullName evidence="11">Kinase-like protein</fullName>
    </submittedName>
</protein>
<sequence>MLELAVVLDIIAALFIFCAQFSWGAGWITFYNILNSPNELNVGVWAGCLGQAWTTWPAGFWWGGWWYVWPNYWRPDHFPCQRGPRSRLVSASTGCCAIPSEIGLGMRRGAYVLSMLGTLFWFTAFVMTSYFAFVFRYYAPHSFWSVRAGFVLACIATAFEVASFFIKVAVAAPPSKQDLRQYASDYEAAQKQPAPPKWTIWVQPPPPVGTTVPSASRPLIGREDELCDIVDLSELFKIKKLLGWGSFGQVYLVKVQKTDEPSALKFLDKSRFRDLDDIQMLLREFAILWNVHHPNILNNIDRLTDYVLWLGALKEHTVQVIASTILDVLSRTTRKADLVLQRNIRVADFGLSQVAAQQKKAMMTQCGTMAFMAPDIYHGYQYTAKVDLWSTDVMIYLLLSGQHPFWDNDTSTATRNIISGQLEFPSTPWARYSLTVDFIKKLLAPNPELRLSAKEALQHPWITQAALPEITFPRRLGSLTPLQSPTAVHNLGGAQSGKNPPGPLHNRGVEVCGRSFQEPNPENQDFHCNFNTERKQKGTKSDASTPSGSKPGDQPETMSFPPMHSSSVQASVAQSYSCPSEILPNRQQGLTQVKRTPRYDSGADMKSGTTVETEAMEELAARVVDLSLADPLPGH</sequence>
<keyword evidence="1" id="KW-0723">Serine/threonine-protein kinase</keyword>
<feature type="domain" description="Protein kinase" evidence="10">
    <location>
        <begin position="236"/>
        <end position="462"/>
    </location>
</feature>
<evidence type="ECO:0000256" key="1">
    <source>
        <dbReference type="ARBA" id="ARBA00022527"/>
    </source>
</evidence>
<feature type="transmembrane region" description="Helical" evidence="9">
    <location>
        <begin position="150"/>
        <end position="172"/>
    </location>
</feature>
<keyword evidence="4 11" id="KW-0418">Kinase</keyword>
<dbReference type="InterPro" id="IPR011009">
    <property type="entry name" value="Kinase-like_dom_sf"/>
</dbReference>
<dbReference type="InterPro" id="IPR030616">
    <property type="entry name" value="Aur-like"/>
</dbReference>
<dbReference type="InterPro" id="IPR017441">
    <property type="entry name" value="Protein_kinase_ATP_BS"/>
</dbReference>
<dbReference type="SUPFAM" id="SSF56112">
    <property type="entry name" value="Protein kinase-like (PK-like)"/>
    <property type="match status" value="1"/>
</dbReference>
<evidence type="ECO:0000313" key="11">
    <source>
        <dbReference type="EMBL" id="KXS14462.1"/>
    </source>
</evidence>
<evidence type="ECO:0000256" key="8">
    <source>
        <dbReference type="SAM" id="MobiDB-lite"/>
    </source>
</evidence>
<feature type="compositionally biased region" description="Polar residues" evidence="8">
    <location>
        <begin position="585"/>
        <end position="594"/>
    </location>
</feature>
<evidence type="ECO:0000259" key="10">
    <source>
        <dbReference type="PROSITE" id="PS50011"/>
    </source>
</evidence>
<feature type="compositionally biased region" description="Low complexity" evidence="8">
    <location>
        <begin position="565"/>
        <end position="575"/>
    </location>
</feature>
<proteinExistence type="predicted"/>
<dbReference type="STRING" id="1344416.A0A139ACC6"/>
<gene>
    <name evidence="11" type="ORF">M427DRAFT_45062</name>
</gene>
<feature type="transmembrane region" description="Helical" evidence="9">
    <location>
        <begin position="6"/>
        <end position="30"/>
    </location>
</feature>
<dbReference type="Proteomes" id="UP000070544">
    <property type="component" value="Unassembled WGS sequence"/>
</dbReference>
<dbReference type="GO" id="GO:0005524">
    <property type="term" value="F:ATP binding"/>
    <property type="evidence" value="ECO:0007669"/>
    <property type="project" value="UniProtKB-UniRule"/>
</dbReference>
<dbReference type="EMBL" id="KQ965769">
    <property type="protein sequence ID" value="KXS14462.1"/>
    <property type="molecule type" value="Genomic_DNA"/>
</dbReference>
<keyword evidence="9" id="KW-0472">Membrane</keyword>
<evidence type="ECO:0000256" key="7">
    <source>
        <dbReference type="PROSITE-ProRule" id="PRU10141"/>
    </source>
</evidence>
<dbReference type="PROSITE" id="PS00107">
    <property type="entry name" value="PROTEIN_KINASE_ATP"/>
    <property type="match status" value="1"/>
</dbReference>
<name>A0A139ACC6_GONPJ</name>
<keyword evidence="2" id="KW-0808">Transferase</keyword>
<keyword evidence="9" id="KW-1133">Transmembrane helix</keyword>
<evidence type="ECO:0000256" key="5">
    <source>
        <dbReference type="ARBA" id="ARBA00022840"/>
    </source>
</evidence>
<accession>A0A139ACC6</accession>
<dbReference type="AlphaFoldDB" id="A0A139ACC6"/>
<feature type="transmembrane region" description="Helical" evidence="9">
    <location>
        <begin position="42"/>
        <end position="68"/>
    </location>
</feature>